<dbReference type="AlphaFoldDB" id="A0A498J7Z3"/>
<comment type="caution">
    <text evidence="2">The sequence shown here is derived from an EMBL/GenBank/DDBJ whole genome shotgun (WGS) entry which is preliminary data.</text>
</comment>
<dbReference type="STRING" id="3750.A0A498J7Z3"/>
<dbReference type="InterPro" id="IPR032675">
    <property type="entry name" value="LRR_dom_sf"/>
</dbReference>
<dbReference type="Proteomes" id="UP000290289">
    <property type="component" value="Chromosome 8"/>
</dbReference>
<dbReference type="SUPFAM" id="SSF52047">
    <property type="entry name" value="RNI-like"/>
    <property type="match status" value="1"/>
</dbReference>
<organism evidence="2 3">
    <name type="scientific">Malus domestica</name>
    <name type="common">Apple</name>
    <name type="synonym">Pyrus malus</name>
    <dbReference type="NCBI Taxonomy" id="3750"/>
    <lineage>
        <taxon>Eukaryota</taxon>
        <taxon>Viridiplantae</taxon>
        <taxon>Streptophyta</taxon>
        <taxon>Embryophyta</taxon>
        <taxon>Tracheophyta</taxon>
        <taxon>Spermatophyta</taxon>
        <taxon>Magnoliopsida</taxon>
        <taxon>eudicotyledons</taxon>
        <taxon>Gunneridae</taxon>
        <taxon>Pentapetalae</taxon>
        <taxon>rosids</taxon>
        <taxon>fabids</taxon>
        <taxon>Rosales</taxon>
        <taxon>Rosaceae</taxon>
        <taxon>Amygdaloideae</taxon>
        <taxon>Maleae</taxon>
        <taxon>Malus</taxon>
    </lineage>
</organism>
<name>A0A498J7Z3_MALDO</name>
<proteinExistence type="predicted"/>
<keyword evidence="1" id="KW-0611">Plant defense</keyword>
<dbReference type="EMBL" id="RDQH01000334">
    <property type="protein sequence ID" value="RXH91276.1"/>
    <property type="molecule type" value="Genomic_DNA"/>
</dbReference>
<evidence type="ECO:0000256" key="1">
    <source>
        <dbReference type="ARBA" id="ARBA00022821"/>
    </source>
</evidence>
<gene>
    <name evidence="2" type="ORF">DVH24_020299</name>
</gene>
<evidence type="ECO:0000313" key="2">
    <source>
        <dbReference type="EMBL" id="RXH91276.1"/>
    </source>
</evidence>
<sequence length="400" mass="45522">MATSLDSLSKKVKSCFFDLGAFPEDKKIPLDVLTNMWVEIHGIDEEEVFAILVEHSNKNLLTLVKDARDGDIYSSCYDISVTQHDVPRDLALHLSNDGSVNKRSRLLMPRRETELPREWERDSDQPFQAMIVSVHTGEMKEMDWFQMEFPKCESSTNAPFHRIPETTKVVLQDGRNIFIQPQVDLKAAPITMTNTSNAILGGFSVFPNLSNLRGFWLEKVSVPQLSTIPLKYLRKIFIILCKISNSLDHSAFPRLTELTIDHCDDLFQLPSCICAMPSLKNLSVTNCLYQLPDDLGKLYACPAPQTLPRSICELLRLKYIDISQCVNLRCLPMEIGKLASLEKIDMKGINLPKSAAALQSLRRVVCDEDISWMWRDAEKALPELHVQGVEKHFDLDWLDE</sequence>
<dbReference type="GO" id="GO:0006952">
    <property type="term" value="P:defense response"/>
    <property type="evidence" value="ECO:0007669"/>
    <property type="project" value="UniProtKB-KW"/>
</dbReference>
<accession>A0A498J7Z3</accession>
<protein>
    <submittedName>
        <fullName evidence="2">Uncharacterized protein</fullName>
    </submittedName>
</protein>
<dbReference type="PANTHER" id="PTHR36766">
    <property type="entry name" value="PLANT BROAD-SPECTRUM MILDEW RESISTANCE PROTEIN RPW8"/>
    <property type="match status" value="1"/>
</dbReference>
<reference evidence="2 3" key="1">
    <citation type="submission" date="2018-10" db="EMBL/GenBank/DDBJ databases">
        <title>A high-quality apple genome assembly.</title>
        <authorList>
            <person name="Hu J."/>
        </authorList>
    </citation>
    <scope>NUCLEOTIDE SEQUENCE [LARGE SCALE GENOMIC DNA]</scope>
    <source>
        <strain evidence="3">cv. HFTH1</strain>
        <tissue evidence="2">Young leaf</tissue>
    </source>
</reference>
<dbReference type="InterPro" id="IPR036388">
    <property type="entry name" value="WH-like_DNA-bd_sf"/>
</dbReference>
<dbReference type="Gene3D" id="1.10.10.10">
    <property type="entry name" value="Winged helix-like DNA-binding domain superfamily/Winged helix DNA-binding domain"/>
    <property type="match status" value="1"/>
</dbReference>
<keyword evidence="3" id="KW-1185">Reference proteome</keyword>
<dbReference type="PANTHER" id="PTHR36766:SF30">
    <property type="entry name" value="TIR-NBS TYPE DISEASE RESISTANCE PROTEIN-RELATED"/>
    <property type="match status" value="1"/>
</dbReference>
<evidence type="ECO:0000313" key="3">
    <source>
        <dbReference type="Proteomes" id="UP000290289"/>
    </source>
</evidence>
<dbReference type="Gene3D" id="3.80.10.10">
    <property type="entry name" value="Ribonuclease Inhibitor"/>
    <property type="match status" value="1"/>
</dbReference>